<keyword evidence="5" id="KW-1185">Reference proteome</keyword>
<proteinExistence type="predicted"/>
<comment type="caution">
    <text evidence="4">The sequence shown here is derived from an EMBL/GenBank/DDBJ whole genome shotgun (WGS) entry which is preliminary data.</text>
</comment>
<dbReference type="Pfam" id="PF00400">
    <property type="entry name" value="WD40"/>
    <property type="match status" value="1"/>
</dbReference>
<evidence type="ECO:0000313" key="4">
    <source>
        <dbReference type="EMBL" id="KAJ7696664.1"/>
    </source>
</evidence>
<dbReference type="SUPFAM" id="SSF50978">
    <property type="entry name" value="WD40 repeat-like"/>
    <property type="match status" value="1"/>
</dbReference>
<evidence type="ECO:0000256" key="1">
    <source>
        <dbReference type="ARBA" id="ARBA00022574"/>
    </source>
</evidence>
<keyword evidence="3" id="KW-1133">Transmembrane helix</keyword>
<dbReference type="PANTHER" id="PTHR19857:SF8">
    <property type="entry name" value="ANGIO-ASSOCIATED MIGRATORY CELL PROTEIN"/>
    <property type="match status" value="1"/>
</dbReference>
<evidence type="ECO:0000313" key="5">
    <source>
        <dbReference type="Proteomes" id="UP001215598"/>
    </source>
</evidence>
<dbReference type="InterPro" id="IPR036322">
    <property type="entry name" value="WD40_repeat_dom_sf"/>
</dbReference>
<sequence>MCFTLRCRTSKKESYYLHSTLAGHSGAITRLRASDEGKFLASAGTDGTKVWDVSTKRELASPKSPAICGATTALVWVKREDDLGEALFYGTLNGYLVCWRQVKQDELSVFEETGCVRLARPAEITSLEFDAPSNRLVVCHRGAVIQAFVLDNTMAFTPVFTLELKNAMPQAVAFGQMHGDEREILVFTRDEGDIYALRGKGEVSGERWRTGGPISAIALDARKGVLCIDEPSTGTNLFRLEDRMRVKTFPIVIRRESKKLRQVALLDECKTIVSGSDHGVVYIFDRCSGDTLDILEVHSHKAVQTIAAADCAGVPTIFAVKSRDMDGPNQIYIWRKKSQRRFAGSGIGVAGMVCGMLVFIQLFIVVAAVAFVYQNFLASIRKETM</sequence>
<evidence type="ECO:0000256" key="2">
    <source>
        <dbReference type="ARBA" id="ARBA00022737"/>
    </source>
</evidence>
<protein>
    <submittedName>
        <fullName evidence="4">WD40-repeat-containing domain protein</fullName>
    </submittedName>
</protein>
<dbReference type="InterPro" id="IPR001680">
    <property type="entry name" value="WD40_rpt"/>
</dbReference>
<dbReference type="Gene3D" id="2.130.10.10">
    <property type="entry name" value="YVTN repeat-like/Quinoprotein amine dehydrogenase"/>
    <property type="match status" value="1"/>
</dbReference>
<accession>A0AAD7DQ09</accession>
<name>A0AAD7DQ09_9AGAR</name>
<dbReference type="SMART" id="SM00320">
    <property type="entry name" value="WD40"/>
    <property type="match status" value="2"/>
</dbReference>
<keyword evidence="3" id="KW-0812">Transmembrane</keyword>
<dbReference type="InterPro" id="IPR015943">
    <property type="entry name" value="WD40/YVTN_repeat-like_dom_sf"/>
</dbReference>
<reference evidence="4" key="1">
    <citation type="submission" date="2023-03" db="EMBL/GenBank/DDBJ databases">
        <title>Massive genome expansion in bonnet fungi (Mycena s.s.) driven by repeated elements and novel gene families across ecological guilds.</title>
        <authorList>
            <consortium name="Lawrence Berkeley National Laboratory"/>
            <person name="Harder C.B."/>
            <person name="Miyauchi S."/>
            <person name="Viragh M."/>
            <person name="Kuo A."/>
            <person name="Thoen E."/>
            <person name="Andreopoulos B."/>
            <person name="Lu D."/>
            <person name="Skrede I."/>
            <person name="Drula E."/>
            <person name="Henrissat B."/>
            <person name="Morin E."/>
            <person name="Kohler A."/>
            <person name="Barry K."/>
            <person name="LaButti K."/>
            <person name="Morin E."/>
            <person name="Salamov A."/>
            <person name="Lipzen A."/>
            <person name="Mereny Z."/>
            <person name="Hegedus B."/>
            <person name="Baldrian P."/>
            <person name="Stursova M."/>
            <person name="Weitz H."/>
            <person name="Taylor A."/>
            <person name="Grigoriev I.V."/>
            <person name="Nagy L.G."/>
            <person name="Martin F."/>
            <person name="Kauserud H."/>
        </authorList>
    </citation>
    <scope>NUCLEOTIDE SEQUENCE</scope>
    <source>
        <strain evidence="4">CBHHK182m</strain>
    </source>
</reference>
<keyword evidence="1" id="KW-0853">WD repeat</keyword>
<keyword evidence="2" id="KW-0677">Repeat</keyword>
<dbReference type="EMBL" id="JARKIB010000624">
    <property type="protein sequence ID" value="KAJ7696664.1"/>
    <property type="molecule type" value="Genomic_DNA"/>
</dbReference>
<dbReference type="AlphaFoldDB" id="A0AAD7DQ09"/>
<dbReference type="PANTHER" id="PTHR19857">
    <property type="entry name" value="MITOCHONDRIAL DIVISION PROTEIN 1-RELATED"/>
    <property type="match status" value="1"/>
</dbReference>
<keyword evidence="3" id="KW-0472">Membrane</keyword>
<dbReference type="InterPro" id="IPR051179">
    <property type="entry name" value="WD_repeat_multifunction"/>
</dbReference>
<organism evidence="4 5">
    <name type="scientific">Mycena metata</name>
    <dbReference type="NCBI Taxonomy" id="1033252"/>
    <lineage>
        <taxon>Eukaryota</taxon>
        <taxon>Fungi</taxon>
        <taxon>Dikarya</taxon>
        <taxon>Basidiomycota</taxon>
        <taxon>Agaricomycotina</taxon>
        <taxon>Agaricomycetes</taxon>
        <taxon>Agaricomycetidae</taxon>
        <taxon>Agaricales</taxon>
        <taxon>Marasmiineae</taxon>
        <taxon>Mycenaceae</taxon>
        <taxon>Mycena</taxon>
    </lineage>
</organism>
<dbReference type="Proteomes" id="UP001215598">
    <property type="component" value="Unassembled WGS sequence"/>
</dbReference>
<gene>
    <name evidence="4" type="ORF">B0H16DRAFT_1750250</name>
</gene>
<feature type="transmembrane region" description="Helical" evidence="3">
    <location>
        <begin position="347"/>
        <end position="373"/>
    </location>
</feature>
<evidence type="ECO:0000256" key="3">
    <source>
        <dbReference type="SAM" id="Phobius"/>
    </source>
</evidence>